<keyword evidence="1" id="KW-1185">Reference proteome</keyword>
<organism evidence="1 2">
    <name type="scientific">Macrostomum lignano</name>
    <dbReference type="NCBI Taxonomy" id="282301"/>
    <lineage>
        <taxon>Eukaryota</taxon>
        <taxon>Metazoa</taxon>
        <taxon>Spiralia</taxon>
        <taxon>Lophotrochozoa</taxon>
        <taxon>Platyhelminthes</taxon>
        <taxon>Rhabditophora</taxon>
        <taxon>Macrostomorpha</taxon>
        <taxon>Macrostomida</taxon>
        <taxon>Macrostomidae</taxon>
        <taxon>Macrostomum</taxon>
    </lineage>
</organism>
<dbReference type="WBParaSite" id="maker-unitig_33202-snap-gene-0.0-mRNA-1">
    <property type="protein sequence ID" value="maker-unitig_33202-snap-gene-0.0-mRNA-1"/>
    <property type="gene ID" value="maker-unitig_33202-snap-gene-0.0"/>
</dbReference>
<sequence length="68" mass="7925">SSIEPELAVSPDRLGLRRRRLPKDPAASQRRNAFEDFGESWIDERLVLSIPIANSRLYFTLAIKHYRE</sequence>
<dbReference type="AlphaFoldDB" id="A0A1I8FFV9"/>
<evidence type="ECO:0000313" key="2">
    <source>
        <dbReference type="WBParaSite" id="maker-unitig_33202-snap-gene-0.0-mRNA-1"/>
    </source>
</evidence>
<accession>A0A1I8FFV9</accession>
<protein>
    <submittedName>
        <fullName evidence="2">Neur_chan_LBD domain-containing protein</fullName>
    </submittedName>
</protein>
<reference evidence="2" key="1">
    <citation type="submission" date="2016-11" db="UniProtKB">
        <authorList>
            <consortium name="WormBaseParasite"/>
        </authorList>
    </citation>
    <scope>IDENTIFICATION</scope>
</reference>
<name>A0A1I8FFV9_9PLAT</name>
<evidence type="ECO:0000313" key="1">
    <source>
        <dbReference type="Proteomes" id="UP000095280"/>
    </source>
</evidence>
<dbReference type="Proteomes" id="UP000095280">
    <property type="component" value="Unplaced"/>
</dbReference>
<proteinExistence type="predicted"/>